<dbReference type="Pfam" id="PF13511">
    <property type="entry name" value="DUF4124"/>
    <property type="match status" value="1"/>
</dbReference>
<evidence type="ECO:0000259" key="2">
    <source>
        <dbReference type="Pfam" id="PF13511"/>
    </source>
</evidence>
<feature type="domain" description="DUF4124" evidence="2">
    <location>
        <begin position="11"/>
        <end position="64"/>
    </location>
</feature>
<gene>
    <name evidence="3" type="ORF">ACFQNF_05975</name>
</gene>
<dbReference type="Proteomes" id="UP001596473">
    <property type="component" value="Unassembled WGS sequence"/>
</dbReference>
<dbReference type="RefSeq" id="WP_380186896.1">
    <property type="nucleotide sequence ID" value="NZ_JBHTBQ010000009.1"/>
</dbReference>
<dbReference type="InterPro" id="IPR025392">
    <property type="entry name" value="DUF4124"/>
</dbReference>
<keyword evidence="4" id="KW-1185">Reference proteome</keyword>
<sequence>MLRALFALGTAFLSALTFASAVYIQKDANGRVTFGDAVSMPSNAKLHMVKPATAANTQASAPNPAPNEALTVLNNMEQRNLKNITESREKIARLYKQAAEEKSPNIRANLLSQIQAETQATEIYNANLNQIKKNKEALKSPS</sequence>
<evidence type="ECO:0000313" key="3">
    <source>
        <dbReference type="EMBL" id="MFC7419423.1"/>
    </source>
</evidence>
<comment type="caution">
    <text evidence="3">The sequence shown here is derived from an EMBL/GenBank/DDBJ whole genome shotgun (WGS) entry which is preliminary data.</text>
</comment>
<name>A0ABW2QVD9_9NEIS</name>
<dbReference type="EMBL" id="JBHTBQ010000009">
    <property type="protein sequence ID" value="MFC7419423.1"/>
    <property type="molecule type" value="Genomic_DNA"/>
</dbReference>
<reference evidence="4" key="1">
    <citation type="journal article" date="2019" name="Int. J. Syst. Evol. Microbiol.">
        <title>The Global Catalogue of Microorganisms (GCM) 10K type strain sequencing project: providing services to taxonomists for standard genome sequencing and annotation.</title>
        <authorList>
            <consortium name="The Broad Institute Genomics Platform"/>
            <consortium name="The Broad Institute Genome Sequencing Center for Infectious Disease"/>
            <person name="Wu L."/>
            <person name="Ma J."/>
        </authorList>
    </citation>
    <scope>NUCLEOTIDE SEQUENCE [LARGE SCALE GENOMIC DNA]</scope>
    <source>
        <strain evidence="4">CCUG 62945</strain>
    </source>
</reference>
<organism evidence="3 4">
    <name type="scientific">Iodobacter arcticus</name>
    <dbReference type="NCBI Taxonomy" id="590593"/>
    <lineage>
        <taxon>Bacteria</taxon>
        <taxon>Pseudomonadati</taxon>
        <taxon>Pseudomonadota</taxon>
        <taxon>Betaproteobacteria</taxon>
        <taxon>Neisseriales</taxon>
        <taxon>Chitinibacteraceae</taxon>
        <taxon>Iodobacter</taxon>
    </lineage>
</organism>
<evidence type="ECO:0000313" key="4">
    <source>
        <dbReference type="Proteomes" id="UP001596473"/>
    </source>
</evidence>
<proteinExistence type="predicted"/>
<protein>
    <submittedName>
        <fullName evidence="3">DUF4124 domain-containing protein</fullName>
    </submittedName>
</protein>
<keyword evidence="1" id="KW-0732">Signal</keyword>
<feature type="chain" id="PRO_5045889747" evidence="1">
    <location>
        <begin position="20"/>
        <end position="142"/>
    </location>
</feature>
<accession>A0ABW2QVD9</accession>
<feature type="signal peptide" evidence="1">
    <location>
        <begin position="1"/>
        <end position="19"/>
    </location>
</feature>
<evidence type="ECO:0000256" key="1">
    <source>
        <dbReference type="SAM" id="SignalP"/>
    </source>
</evidence>